<keyword evidence="5" id="KW-0997">Cell inner membrane</keyword>
<keyword evidence="3" id="KW-0813">Transport</keyword>
<dbReference type="PROSITE" id="PS52015">
    <property type="entry name" value="TONB_CTD"/>
    <property type="match status" value="1"/>
</dbReference>
<evidence type="ECO:0000256" key="10">
    <source>
        <dbReference type="SAM" id="SignalP"/>
    </source>
</evidence>
<dbReference type="Pfam" id="PF03544">
    <property type="entry name" value="TonB_C"/>
    <property type="match status" value="1"/>
</dbReference>
<sequence>MSNIQNAFSTLCRYTLVLTFLALLVTCSPKEAAPDQSSLTGKIYTDVEVDQLPIPQGGTGGLSNYLIKNLRYPLEAQKTNIQGKVIVGFVVSNLGRIAEVQVRQGIGGGCDEEAVRVIKQMPDWTPGQQNGKPVNVRTSLPISFTLL</sequence>
<evidence type="ECO:0000313" key="13">
    <source>
        <dbReference type="Proteomes" id="UP001597512"/>
    </source>
</evidence>
<comment type="caution">
    <text evidence="12">The sequence shown here is derived from an EMBL/GenBank/DDBJ whole genome shotgun (WGS) entry which is preliminary data.</text>
</comment>
<dbReference type="InterPro" id="IPR037682">
    <property type="entry name" value="TonB_C"/>
</dbReference>
<dbReference type="EMBL" id="JBHUOM010000042">
    <property type="protein sequence ID" value="MFD2937603.1"/>
    <property type="molecule type" value="Genomic_DNA"/>
</dbReference>
<keyword evidence="8" id="KW-1133">Transmembrane helix</keyword>
<keyword evidence="9" id="KW-0472">Membrane</keyword>
<organism evidence="12 13">
    <name type="scientific">Spirosoma flavum</name>
    <dbReference type="NCBI Taxonomy" id="2048557"/>
    <lineage>
        <taxon>Bacteria</taxon>
        <taxon>Pseudomonadati</taxon>
        <taxon>Bacteroidota</taxon>
        <taxon>Cytophagia</taxon>
        <taxon>Cytophagales</taxon>
        <taxon>Cytophagaceae</taxon>
        <taxon>Spirosoma</taxon>
    </lineage>
</organism>
<gene>
    <name evidence="12" type="ORF">ACFS25_27775</name>
</gene>
<comment type="similarity">
    <text evidence="2">Belongs to the TonB family.</text>
</comment>
<keyword evidence="7" id="KW-0653">Protein transport</keyword>
<accession>A0ABW6ATH1</accession>
<evidence type="ECO:0000256" key="2">
    <source>
        <dbReference type="ARBA" id="ARBA00006555"/>
    </source>
</evidence>
<keyword evidence="13" id="KW-1185">Reference proteome</keyword>
<protein>
    <submittedName>
        <fullName evidence="12">Energy transducer TonB</fullName>
    </submittedName>
</protein>
<evidence type="ECO:0000256" key="4">
    <source>
        <dbReference type="ARBA" id="ARBA00022475"/>
    </source>
</evidence>
<feature type="domain" description="TonB C-terminal" evidence="11">
    <location>
        <begin position="57"/>
        <end position="147"/>
    </location>
</feature>
<keyword evidence="4" id="KW-1003">Cell membrane</keyword>
<comment type="subcellular location">
    <subcellularLocation>
        <location evidence="1">Cell inner membrane</location>
        <topology evidence="1">Single-pass membrane protein</topology>
        <orientation evidence="1">Periplasmic side</orientation>
    </subcellularLocation>
</comment>
<name>A0ABW6ATH1_9BACT</name>
<feature type="chain" id="PRO_5046166151" evidence="10">
    <location>
        <begin position="33"/>
        <end position="147"/>
    </location>
</feature>
<evidence type="ECO:0000313" key="12">
    <source>
        <dbReference type="EMBL" id="MFD2937603.1"/>
    </source>
</evidence>
<dbReference type="Proteomes" id="UP001597512">
    <property type="component" value="Unassembled WGS sequence"/>
</dbReference>
<keyword evidence="6" id="KW-0812">Transmembrane</keyword>
<evidence type="ECO:0000259" key="11">
    <source>
        <dbReference type="PROSITE" id="PS52015"/>
    </source>
</evidence>
<evidence type="ECO:0000256" key="1">
    <source>
        <dbReference type="ARBA" id="ARBA00004383"/>
    </source>
</evidence>
<evidence type="ECO:0000256" key="9">
    <source>
        <dbReference type="ARBA" id="ARBA00023136"/>
    </source>
</evidence>
<feature type="signal peptide" evidence="10">
    <location>
        <begin position="1"/>
        <end position="32"/>
    </location>
</feature>
<dbReference type="SUPFAM" id="SSF74653">
    <property type="entry name" value="TolA/TonB C-terminal domain"/>
    <property type="match status" value="1"/>
</dbReference>
<dbReference type="InterPro" id="IPR051045">
    <property type="entry name" value="TonB-dependent_transducer"/>
</dbReference>
<proteinExistence type="inferred from homology"/>
<dbReference type="Gene3D" id="3.30.1150.10">
    <property type="match status" value="1"/>
</dbReference>
<dbReference type="PANTHER" id="PTHR33446:SF2">
    <property type="entry name" value="PROTEIN TONB"/>
    <property type="match status" value="1"/>
</dbReference>
<reference evidence="13" key="1">
    <citation type="journal article" date="2019" name="Int. J. Syst. Evol. Microbiol.">
        <title>The Global Catalogue of Microorganisms (GCM) 10K type strain sequencing project: providing services to taxonomists for standard genome sequencing and annotation.</title>
        <authorList>
            <consortium name="The Broad Institute Genomics Platform"/>
            <consortium name="The Broad Institute Genome Sequencing Center for Infectious Disease"/>
            <person name="Wu L."/>
            <person name="Ma J."/>
        </authorList>
    </citation>
    <scope>NUCLEOTIDE SEQUENCE [LARGE SCALE GENOMIC DNA]</scope>
    <source>
        <strain evidence="13">KCTC 52490</strain>
    </source>
</reference>
<dbReference type="PANTHER" id="PTHR33446">
    <property type="entry name" value="PROTEIN TONB-RELATED"/>
    <property type="match status" value="1"/>
</dbReference>
<evidence type="ECO:0000256" key="6">
    <source>
        <dbReference type="ARBA" id="ARBA00022692"/>
    </source>
</evidence>
<keyword evidence="10" id="KW-0732">Signal</keyword>
<evidence type="ECO:0000256" key="5">
    <source>
        <dbReference type="ARBA" id="ARBA00022519"/>
    </source>
</evidence>
<dbReference type="RefSeq" id="WP_381507846.1">
    <property type="nucleotide sequence ID" value="NZ_JBHUOM010000042.1"/>
</dbReference>
<dbReference type="NCBIfam" id="TIGR01352">
    <property type="entry name" value="tonB_Cterm"/>
    <property type="match status" value="1"/>
</dbReference>
<evidence type="ECO:0000256" key="8">
    <source>
        <dbReference type="ARBA" id="ARBA00022989"/>
    </source>
</evidence>
<dbReference type="InterPro" id="IPR006260">
    <property type="entry name" value="TonB/TolA_C"/>
</dbReference>
<evidence type="ECO:0000256" key="3">
    <source>
        <dbReference type="ARBA" id="ARBA00022448"/>
    </source>
</evidence>
<evidence type="ECO:0000256" key="7">
    <source>
        <dbReference type="ARBA" id="ARBA00022927"/>
    </source>
</evidence>